<keyword evidence="4" id="KW-0808">Transferase</keyword>
<evidence type="ECO:0000256" key="2">
    <source>
        <dbReference type="ARBA" id="ARBA00012513"/>
    </source>
</evidence>
<dbReference type="GO" id="GO:0005524">
    <property type="term" value="F:ATP binding"/>
    <property type="evidence" value="ECO:0007669"/>
    <property type="project" value="UniProtKB-KW"/>
</dbReference>
<feature type="compositionally biased region" description="Low complexity" evidence="11">
    <location>
        <begin position="1270"/>
        <end position="1286"/>
    </location>
</feature>
<accession>A0A9W8A4X2</accession>
<comment type="caution">
    <text evidence="13">The sequence shown here is derived from an EMBL/GenBank/DDBJ whole genome shotgun (WGS) entry which is preliminary data.</text>
</comment>
<dbReference type="Gene3D" id="1.10.510.10">
    <property type="entry name" value="Transferase(Phosphotransferase) domain 1"/>
    <property type="match status" value="1"/>
</dbReference>
<evidence type="ECO:0000256" key="5">
    <source>
        <dbReference type="ARBA" id="ARBA00022741"/>
    </source>
</evidence>
<feature type="region of interest" description="Disordered" evidence="11">
    <location>
        <begin position="646"/>
        <end position="704"/>
    </location>
</feature>
<comment type="catalytic activity">
    <reaction evidence="8">
        <text>L-threonyl-[protein] + ATP = O-phospho-L-threonyl-[protein] + ADP + H(+)</text>
        <dbReference type="Rhea" id="RHEA:46608"/>
        <dbReference type="Rhea" id="RHEA-COMP:11060"/>
        <dbReference type="Rhea" id="RHEA-COMP:11605"/>
        <dbReference type="ChEBI" id="CHEBI:15378"/>
        <dbReference type="ChEBI" id="CHEBI:30013"/>
        <dbReference type="ChEBI" id="CHEBI:30616"/>
        <dbReference type="ChEBI" id="CHEBI:61977"/>
        <dbReference type="ChEBI" id="CHEBI:456216"/>
        <dbReference type="EC" id="2.7.11.1"/>
    </reaction>
</comment>
<feature type="region of interest" description="Disordered" evidence="11">
    <location>
        <begin position="554"/>
        <end position="582"/>
    </location>
</feature>
<dbReference type="EC" id="2.7.11.1" evidence="2"/>
<feature type="region of interest" description="Disordered" evidence="11">
    <location>
        <begin position="517"/>
        <end position="539"/>
    </location>
</feature>
<dbReference type="SMART" id="SM00220">
    <property type="entry name" value="S_TKc"/>
    <property type="match status" value="1"/>
</dbReference>
<feature type="region of interest" description="Disordered" evidence="11">
    <location>
        <begin position="1270"/>
        <end position="1292"/>
    </location>
</feature>
<proteinExistence type="inferred from homology"/>
<evidence type="ECO:0000313" key="13">
    <source>
        <dbReference type="EMBL" id="KAJ1920361.1"/>
    </source>
</evidence>
<feature type="domain" description="Protein kinase" evidence="12">
    <location>
        <begin position="58"/>
        <end position="312"/>
    </location>
</feature>
<dbReference type="InterPro" id="IPR011009">
    <property type="entry name" value="Kinase-like_dom_sf"/>
</dbReference>
<dbReference type="GO" id="GO:0005737">
    <property type="term" value="C:cytoplasm"/>
    <property type="evidence" value="ECO:0007669"/>
    <property type="project" value="TreeGrafter"/>
</dbReference>
<comment type="similarity">
    <text evidence="1">Belongs to the protein kinase superfamily. STE Ser/Thr protein kinase family. STE20 subfamily.</text>
</comment>
<feature type="compositionally biased region" description="Polar residues" evidence="11">
    <location>
        <begin position="776"/>
        <end position="789"/>
    </location>
</feature>
<feature type="compositionally biased region" description="Polar residues" evidence="11">
    <location>
        <begin position="1192"/>
        <end position="1208"/>
    </location>
</feature>
<comment type="catalytic activity">
    <reaction evidence="9">
        <text>L-seryl-[protein] + ATP = O-phospho-L-seryl-[protein] + ADP + H(+)</text>
        <dbReference type="Rhea" id="RHEA:17989"/>
        <dbReference type="Rhea" id="RHEA-COMP:9863"/>
        <dbReference type="Rhea" id="RHEA-COMP:11604"/>
        <dbReference type="ChEBI" id="CHEBI:15378"/>
        <dbReference type="ChEBI" id="CHEBI:29999"/>
        <dbReference type="ChEBI" id="CHEBI:30616"/>
        <dbReference type="ChEBI" id="CHEBI:83421"/>
        <dbReference type="ChEBI" id="CHEBI:456216"/>
        <dbReference type="EC" id="2.7.11.1"/>
    </reaction>
</comment>
<feature type="region of interest" description="Disordered" evidence="11">
    <location>
        <begin position="339"/>
        <end position="363"/>
    </location>
</feature>
<protein>
    <recommendedName>
        <fullName evidence="2">non-specific serine/threonine protein kinase</fullName>
        <ecNumber evidence="2">2.7.11.1</ecNumber>
    </recommendedName>
</protein>
<evidence type="ECO:0000259" key="12">
    <source>
        <dbReference type="PROSITE" id="PS50011"/>
    </source>
</evidence>
<dbReference type="PANTHER" id="PTHR48012:SF10">
    <property type="entry name" value="FI20177P1"/>
    <property type="match status" value="1"/>
</dbReference>
<evidence type="ECO:0000256" key="11">
    <source>
        <dbReference type="SAM" id="MobiDB-lite"/>
    </source>
</evidence>
<dbReference type="InterPro" id="IPR000719">
    <property type="entry name" value="Prot_kinase_dom"/>
</dbReference>
<evidence type="ECO:0000256" key="8">
    <source>
        <dbReference type="ARBA" id="ARBA00047899"/>
    </source>
</evidence>
<feature type="compositionally biased region" description="Low complexity" evidence="11">
    <location>
        <begin position="649"/>
        <end position="663"/>
    </location>
</feature>
<evidence type="ECO:0000256" key="9">
    <source>
        <dbReference type="ARBA" id="ARBA00048679"/>
    </source>
</evidence>
<evidence type="ECO:0000256" key="1">
    <source>
        <dbReference type="ARBA" id="ARBA00008874"/>
    </source>
</evidence>
<keyword evidence="5" id="KW-0547">Nucleotide-binding</keyword>
<dbReference type="OrthoDB" id="248923at2759"/>
<evidence type="ECO:0000256" key="3">
    <source>
        <dbReference type="ARBA" id="ARBA00022527"/>
    </source>
</evidence>
<feature type="region of interest" description="Disordered" evidence="11">
    <location>
        <begin position="735"/>
        <end position="857"/>
    </location>
</feature>
<feature type="region of interest" description="Disordered" evidence="11">
    <location>
        <begin position="1090"/>
        <end position="1111"/>
    </location>
</feature>
<feature type="region of interest" description="Disordered" evidence="11">
    <location>
        <begin position="1179"/>
        <end position="1255"/>
    </location>
</feature>
<dbReference type="PANTHER" id="PTHR48012">
    <property type="entry name" value="STERILE20-LIKE KINASE, ISOFORM B-RELATED"/>
    <property type="match status" value="1"/>
</dbReference>
<feature type="region of interest" description="Disordered" evidence="11">
    <location>
        <begin position="939"/>
        <end position="962"/>
    </location>
</feature>
<feature type="coiled-coil region" evidence="10">
    <location>
        <begin position="91"/>
        <end position="118"/>
    </location>
</feature>
<keyword evidence="10" id="KW-0175">Coiled coil</keyword>
<feature type="compositionally biased region" description="Polar residues" evidence="11">
    <location>
        <begin position="755"/>
        <end position="764"/>
    </location>
</feature>
<reference evidence="13" key="1">
    <citation type="submission" date="2022-07" db="EMBL/GenBank/DDBJ databases">
        <title>Phylogenomic reconstructions and comparative analyses of Kickxellomycotina fungi.</title>
        <authorList>
            <person name="Reynolds N.K."/>
            <person name="Stajich J.E."/>
            <person name="Barry K."/>
            <person name="Grigoriev I.V."/>
            <person name="Crous P."/>
            <person name="Smith M.E."/>
        </authorList>
    </citation>
    <scope>NUCLEOTIDE SEQUENCE</scope>
    <source>
        <strain evidence="13">NBRC 100468</strain>
    </source>
</reference>
<dbReference type="PROSITE" id="PS50011">
    <property type="entry name" value="PROTEIN_KINASE_DOM"/>
    <property type="match status" value="1"/>
</dbReference>
<gene>
    <name evidence="13" type="primary">KIC1</name>
    <name evidence="13" type="ORF">H4219_001336</name>
</gene>
<dbReference type="Pfam" id="PF00069">
    <property type="entry name" value="Pkinase"/>
    <property type="match status" value="1"/>
</dbReference>
<dbReference type="GO" id="GO:0004674">
    <property type="term" value="F:protein serine/threonine kinase activity"/>
    <property type="evidence" value="ECO:0007669"/>
    <property type="project" value="UniProtKB-KW"/>
</dbReference>
<dbReference type="InterPro" id="IPR050629">
    <property type="entry name" value="STE20/SPS1-PAK"/>
</dbReference>
<keyword evidence="3" id="KW-0723">Serine/threonine-protein kinase</keyword>
<sequence length="1374" mass="150994">MAIHDTKKKSKHSVFSSVRSHHSMLNSNGSSAQSKKSVDDQSQKLSSSYYQPLTPARFEKGSLAGRGAYGVVYRGRDKLTNKEVAIKILNVDKSEEDIQDIEREIALLSQLKSQYIAQYHGSFLDKHQLWIIMDYANGGSVRRLMKPGKIEEKYISVIMWGVLQALDYLHRSGIMHRDVKAANILVKDDGTVQLCDFGVARQSALASMTAKSYSFVGTPYWMAPEVIQEGREYDYKADIWSLGITAYEIATGAPPFADHDPKTALFMIPRKGPPQLKPSQGSKEFRDFVDQCLQPDPNNRPSARELLKHNKFVRQAKSSKHRADLTELIYKYRVWAQTPRSDDSSNEGSRENSQNGTRDSADMVQSWDFDRFSMLGQDEISNNNPISSSIMQEVPSLGNDLDSEDYLQNGERAVPTDTNSVSEKNKSGTDDLLDDYEDSFKQTPAFVQSLFGNNEMNGNLYPKFRKESTKSRTKSHKSSNNSNESNKYIEGFDQSMITESRKDQALAFTVNKLFGNNPISVPTDSKSPDGGKSHKISNYSRTFSSTRALELMADSPDGNTYFGSRARRTPSSTPRTSSIDNDSMPVLAIPAVEAMDDNNTEESYAISTKYFNTKSATESRKTGKRLLMMPGNVKRKLFNGLGSKDKYTSDSSFKSKTPSSNVSTAHKYSHKHTSLSNKPGPVLSFNNEFNSGDDDGDKPGSSANLYSKNIKNDLKGSRRVTIEAFPAAIKKHIMDKGKGVANSRPVSNLKKGDGQEQSQWQSSFGPVGEESRNHSTSDLGFISEEQSSDGGLPIRKNRIPSLPPLPNNDPLKSHRFLPKKTAKANLNNKNITSSPLTSFFPHQRPQTADVGDSNGTSKIRSKLSSWRLIKGQNDLGKSSKRYSMQTHTGNIGSLEARLHGSKDAYGVGNPAGGDMQPGMLIRPDNGIAGIKKIRSSQISANYRQRDSEANVSDRPNEPVQQSTSLNISDNVRNQGDFNIHAIEWASKQRASHLSMFVPLSPMKLKHDVKAAPNGLGAHQLSQIKRQFSTPVYNNMRCNDVRAQSTKPKLNSLGLTSTSDLGYKGETPLPISISSSQSARLRRSISYSPRLNEDGSFEFPTDKPGLKSAPFDQSKHVEDGIVLEEPPLPSLQGIGIPLSKTNSKGRVVSMPTSMMKNTLPKDFGGRYTAPPPLAVSQALREGDKGVSHPAKVSQPNTSSTSIGVSSTAKTPLMSAGSKPWNSEAPDGLGLRTSALPPGLYEHRKSKDSPTSVTSLSSFSIKSSGTATNIPITTSAASRSNSTTSSHHISTDIRPASLSLTKSRQRRQISDSSSIQLDMPKSKSVLDLKDTAPTLYQPNLENLSSNNVESLVSELSAMVNNLDEWLLALEKRLPVS</sequence>
<evidence type="ECO:0000256" key="10">
    <source>
        <dbReference type="SAM" id="Coils"/>
    </source>
</evidence>
<dbReference type="PROSITE" id="PS00108">
    <property type="entry name" value="PROTEIN_KINASE_ST"/>
    <property type="match status" value="1"/>
</dbReference>
<evidence type="ECO:0000256" key="6">
    <source>
        <dbReference type="ARBA" id="ARBA00022777"/>
    </source>
</evidence>
<name>A0A9W8A4X2_9FUNG</name>
<keyword evidence="7" id="KW-0067">ATP-binding</keyword>
<dbReference type="EMBL" id="JANBPU010000014">
    <property type="protein sequence ID" value="KAJ1920361.1"/>
    <property type="molecule type" value="Genomic_DNA"/>
</dbReference>
<feature type="region of interest" description="Disordered" evidence="11">
    <location>
        <begin position="457"/>
        <end position="487"/>
    </location>
</feature>
<keyword evidence="14" id="KW-1185">Reference proteome</keyword>
<organism evidence="13 14">
    <name type="scientific">Mycoemilia scoparia</name>
    <dbReference type="NCBI Taxonomy" id="417184"/>
    <lineage>
        <taxon>Eukaryota</taxon>
        <taxon>Fungi</taxon>
        <taxon>Fungi incertae sedis</taxon>
        <taxon>Zoopagomycota</taxon>
        <taxon>Kickxellomycotina</taxon>
        <taxon>Kickxellomycetes</taxon>
        <taxon>Kickxellales</taxon>
        <taxon>Kickxellaceae</taxon>
        <taxon>Mycoemilia</taxon>
    </lineage>
</organism>
<evidence type="ECO:0000256" key="7">
    <source>
        <dbReference type="ARBA" id="ARBA00022840"/>
    </source>
</evidence>
<evidence type="ECO:0000313" key="14">
    <source>
        <dbReference type="Proteomes" id="UP001150538"/>
    </source>
</evidence>
<dbReference type="Proteomes" id="UP001150538">
    <property type="component" value="Unassembled WGS sequence"/>
</dbReference>
<dbReference type="SUPFAM" id="SSF56112">
    <property type="entry name" value="Protein kinase-like (PK-like)"/>
    <property type="match status" value="1"/>
</dbReference>
<evidence type="ECO:0000256" key="4">
    <source>
        <dbReference type="ARBA" id="ARBA00022679"/>
    </source>
</evidence>
<feature type="compositionally biased region" description="Polar residues" evidence="11">
    <location>
        <begin position="24"/>
        <end position="35"/>
    </location>
</feature>
<feature type="compositionally biased region" description="Basic residues" evidence="11">
    <location>
        <begin position="813"/>
        <end position="822"/>
    </location>
</feature>
<dbReference type="InterPro" id="IPR008271">
    <property type="entry name" value="Ser/Thr_kinase_AS"/>
</dbReference>
<feature type="compositionally biased region" description="Low complexity" evidence="11">
    <location>
        <begin position="569"/>
        <end position="578"/>
    </location>
</feature>
<feature type="compositionally biased region" description="Basic residues" evidence="11">
    <location>
        <begin position="1"/>
        <end position="12"/>
    </location>
</feature>
<keyword evidence="6 13" id="KW-0418">Kinase</keyword>
<dbReference type="FunFam" id="1.10.510.10:FF:000499">
    <property type="entry name" value="Serine/threonine-protein kinase KIC1"/>
    <property type="match status" value="1"/>
</dbReference>
<feature type="region of interest" description="Disordered" evidence="11">
    <location>
        <begin position="1"/>
        <end position="41"/>
    </location>
</feature>